<feature type="domain" description="Release factor glutamine methyltransferase N-terminal" evidence="7">
    <location>
        <begin position="15"/>
        <end position="82"/>
    </location>
</feature>
<dbReference type="HAMAP" id="MF_02126">
    <property type="entry name" value="RF_methyltr_PrmC"/>
    <property type="match status" value="1"/>
</dbReference>
<dbReference type="PROSITE" id="PS00092">
    <property type="entry name" value="N6_MTASE"/>
    <property type="match status" value="1"/>
</dbReference>
<dbReference type="InterPro" id="IPR004556">
    <property type="entry name" value="HemK-like"/>
</dbReference>
<dbReference type="Proteomes" id="UP000643405">
    <property type="component" value="Unassembled WGS sequence"/>
</dbReference>
<name>A0A8J6PEM5_9HYPH</name>
<keyword evidence="1 5" id="KW-0489">Methyltransferase</keyword>
<feature type="domain" description="Methyltransferase small" evidence="6">
    <location>
        <begin position="124"/>
        <end position="205"/>
    </location>
</feature>
<evidence type="ECO:0000313" key="8">
    <source>
        <dbReference type="EMBL" id="MBD0413509.1"/>
    </source>
</evidence>
<dbReference type="AlphaFoldDB" id="A0A8J6PEM5"/>
<keyword evidence="9" id="KW-1185">Reference proteome</keyword>
<dbReference type="NCBIfam" id="TIGR03534">
    <property type="entry name" value="RF_mod_PrmC"/>
    <property type="match status" value="1"/>
</dbReference>
<evidence type="ECO:0000259" key="7">
    <source>
        <dbReference type="Pfam" id="PF17827"/>
    </source>
</evidence>
<dbReference type="Pfam" id="PF17827">
    <property type="entry name" value="PrmC_N"/>
    <property type="match status" value="1"/>
</dbReference>
<dbReference type="EMBL" id="JACVVX010000001">
    <property type="protein sequence ID" value="MBD0413509.1"/>
    <property type="molecule type" value="Genomic_DNA"/>
</dbReference>
<evidence type="ECO:0000313" key="9">
    <source>
        <dbReference type="Proteomes" id="UP000643405"/>
    </source>
</evidence>
<feature type="binding site" evidence="5">
    <location>
        <position position="197"/>
    </location>
    <ligand>
        <name>S-adenosyl-L-methionine</name>
        <dbReference type="ChEBI" id="CHEBI:59789"/>
    </ligand>
</feature>
<sequence>MWATMPDAAHPLGALLREARRRLSEAGVTDAALDARLLVEHFTGTTRSQAITDPTLPVHGVEPLIAAVERRLAGEPLHRILGFREFYGLKLELSRETLEPRPDTETLVDAVLPFVREVSERRGACRILDLGTGTGAILLAVLSACPKASGMGVDISADAVATATRNADHLGLSNRFAAVQSDWFEEISGRYDVIASNPPYIPSQQIEGLQQEVRHFDPVRALDGGADGLDPYRIIGEQGPAYLAHGGLAALEIGHDQKADVTAIFSSCGWSLVEALTDLGGNDRVLLFTRP</sequence>
<feature type="binding site" evidence="5">
    <location>
        <begin position="197"/>
        <end position="200"/>
    </location>
    <ligand>
        <name>substrate</name>
    </ligand>
</feature>
<evidence type="ECO:0000256" key="1">
    <source>
        <dbReference type="ARBA" id="ARBA00022603"/>
    </source>
</evidence>
<dbReference type="Gene3D" id="3.40.50.150">
    <property type="entry name" value="Vaccinia Virus protein VP39"/>
    <property type="match status" value="1"/>
</dbReference>
<organism evidence="8 9">
    <name type="scientific">Oryzicola mucosus</name>
    <dbReference type="NCBI Taxonomy" id="2767425"/>
    <lineage>
        <taxon>Bacteria</taxon>
        <taxon>Pseudomonadati</taxon>
        <taxon>Pseudomonadota</taxon>
        <taxon>Alphaproteobacteria</taxon>
        <taxon>Hyphomicrobiales</taxon>
        <taxon>Phyllobacteriaceae</taxon>
        <taxon>Oryzicola</taxon>
    </lineage>
</organism>
<dbReference type="Gene3D" id="1.10.8.10">
    <property type="entry name" value="DNA helicase RuvA subunit, C-terminal domain"/>
    <property type="match status" value="1"/>
</dbReference>
<keyword evidence="3 5" id="KW-0949">S-adenosyl-L-methionine</keyword>
<dbReference type="GO" id="GO:0102559">
    <property type="term" value="F:peptide chain release factor N(5)-glutamine methyltransferase activity"/>
    <property type="evidence" value="ECO:0007669"/>
    <property type="project" value="UniProtKB-EC"/>
</dbReference>
<feature type="binding site" evidence="5">
    <location>
        <position position="183"/>
    </location>
    <ligand>
        <name>S-adenosyl-L-methionine</name>
        <dbReference type="ChEBI" id="CHEBI:59789"/>
    </ligand>
</feature>
<dbReference type="InterPro" id="IPR002052">
    <property type="entry name" value="DNA_methylase_N6_adenine_CS"/>
</dbReference>
<evidence type="ECO:0000259" key="6">
    <source>
        <dbReference type="Pfam" id="PF05175"/>
    </source>
</evidence>
<dbReference type="CDD" id="cd02440">
    <property type="entry name" value="AdoMet_MTases"/>
    <property type="match status" value="1"/>
</dbReference>
<gene>
    <name evidence="5 8" type="primary">prmC</name>
    <name evidence="8" type="ORF">ICI42_02470</name>
</gene>
<comment type="catalytic activity">
    <reaction evidence="4 5">
        <text>L-glutaminyl-[peptide chain release factor] + S-adenosyl-L-methionine = N(5)-methyl-L-glutaminyl-[peptide chain release factor] + S-adenosyl-L-homocysteine + H(+)</text>
        <dbReference type="Rhea" id="RHEA:42896"/>
        <dbReference type="Rhea" id="RHEA-COMP:10271"/>
        <dbReference type="Rhea" id="RHEA-COMP:10272"/>
        <dbReference type="ChEBI" id="CHEBI:15378"/>
        <dbReference type="ChEBI" id="CHEBI:30011"/>
        <dbReference type="ChEBI" id="CHEBI:57856"/>
        <dbReference type="ChEBI" id="CHEBI:59789"/>
        <dbReference type="ChEBI" id="CHEBI:61891"/>
        <dbReference type="EC" id="2.1.1.297"/>
    </reaction>
</comment>
<comment type="similarity">
    <text evidence="5">Belongs to the protein N5-glutamine methyltransferase family. PrmC subfamily.</text>
</comment>
<evidence type="ECO:0000256" key="4">
    <source>
        <dbReference type="ARBA" id="ARBA00048391"/>
    </source>
</evidence>
<proteinExistence type="inferred from homology"/>
<dbReference type="NCBIfam" id="TIGR00536">
    <property type="entry name" value="hemK_fam"/>
    <property type="match status" value="1"/>
</dbReference>
<feature type="binding site" evidence="5">
    <location>
        <position position="154"/>
    </location>
    <ligand>
        <name>S-adenosyl-L-methionine</name>
        <dbReference type="ChEBI" id="CHEBI:59789"/>
    </ligand>
</feature>
<dbReference type="InterPro" id="IPR029063">
    <property type="entry name" value="SAM-dependent_MTases_sf"/>
</dbReference>
<dbReference type="InterPro" id="IPR019874">
    <property type="entry name" value="RF_methyltr_PrmC"/>
</dbReference>
<evidence type="ECO:0000256" key="5">
    <source>
        <dbReference type="HAMAP-Rule" id="MF_02126"/>
    </source>
</evidence>
<dbReference type="PANTHER" id="PTHR18895:SF74">
    <property type="entry name" value="MTRF1L RELEASE FACTOR GLUTAMINE METHYLTRANSFERASE"/>
    <property type="match status" value="1"/>
</dbReference>
<dbReference type="EC" id="2.1.1.297" evidence="5"/>
<protein>
    <recommendedName>
        <fullName evidence="5">Release factor glutamine methyltransferase</fullName>
        <shortName evidence="5">RF MTase</shortName>
        <ecNumber evidence="5">2.1.1.297</ecNumber>
    </recommendedName>
    <alternativeName>
        <fullName evidence="5">N5-glutamine methyltransferase PrmC</fullName>
    </alternativeName>
    <alternativeName>
        <fullName evidence="5">Protein-(glutamine-N5) MTase PrmC</fullName>
    </alternativeName>
    <alternativeName>
        <fullName evidence="5">Protein-glutamine N-methyltransferase PrmC</fullName>
    </alternativeName>
</protein>
<dbReference type="InterPro" id="IPR050320">
    <property type="entry name" value="N5-glutamine_MTase"/>
</dbReference>
<feature type="binding site" evidence="5">
    <location>
        <begin position="131"/>
        <end position="135"/>
    </location>
    <ligand>
        <name>S-adenosyl-L-methionine</name>
        <dbReference type="ChEBI" id="CHEBI:59789"/>
    </ligand>
</feature>
<dbReference type="GO" id="GO:0003676">
    <property type="term" value="F:nucleic acid binding"/>
    <property type="evidence" value="ECO:0007669"/>
    <property type="project" value="InterPro"/>
</dbReference>
<dbReference type="Pfam" id="PF05175">
    <property type="entry name" value="MTS"/>
    <property type="match status" value="1"/>
</dbReference>
<dbReference type="GO" id="GO:0032259">
    <property type="term" value="P:methylation"/>
    <property type="evidence" value="ECO:0007669"/>
    <property type="project" value="UniProtKB-KW"/>
</dbReference>
<accession>A0A8J6PEM5</accession>
<dbReference type="InterPro" id="IPR040758">
    <property type="entry name" value="PrmC_N"/>
</dbReference>
<reference evidence="8" key="1">
    <citation type="submission" date="2020-09" db="EMBL/GenBank/DDBJ databases">
        <title>Genome seq and assembly of Tianweitania sp.</title>
        <authorList>
            <person name="Chhetri G."/>
        </authorList>
    </citation>
    <scope>NUCLEOTIDE SEQUENCE</scope>
    <source>
        <strain evidence="8">Rool2</strain>
    </source>
</reference>
<comment type="caution">
    <text evidence="8">The sequence shown here is derived from an EMBL/GenBank/DDBJ whole genome shotgun (WGS) entry which is preliminary data.</text>
</comment>
<dbReference type="PANTHER" id="PTHR18895">
    <property type="entry name" value="HEMK METHYLTRANSFERASE"/>
    <property type="match status" value="1"/>
</dbReference>
<evidence type="ECO:0000256" key="2">
    <source>
        <dbReference type="ARBA" id="ARBA00022679"/>
    </source>
</evidence>
<dbReference type="InterPro" id="IPR007848">
    <property type="entry name" value="Small_mtfrase_dom"/>
</dbReference>
<keyword evidence="2 5" id="KW-0808">Transferase</keyword>
<evidence type="ECO:0000256" key="3">
    <source>
        <dbReference type="ARBA" id="ARBA00022691"/>
    </source>
</evidence>
<dbReference type="SUPFAM" id="SSF53335">
    <property type="entry name" value="S-adenosyl-L-methionine-dependent methyltransferases"/>
    <property type="match status" value="1"/>
</dbReference>
<comment type="function">
    <text evidence="5">Methylates the class 1 translation termination release factors RF1/PrfA and RF2/PrfB on the glutamine residue of the universally conserved GGQ motif.</text>
</comment>